<dbReference type="EMBL" id="GDHC01015701">
    <property type="protein sequence ID" value="JAQ02928.1"/>
    <property type="molecule type" value="Transcribed_RNA"/>
</dbReference>
<reference evidence="1" key="1">
    <citation type="journal article" date="2014" name="PLoS ONE">
        <title>Transcriptome-Based Identification of ABC Transporters in the Western Tarnished Plant Bug Lygus hesperus.</title>
        <authorList>
            <person name="Hull J.J."/>
            <person name="Chaney K."/>
            <person name="Geib S.M."/>
            <person name="Fabrick J.A."/>
            <person name="Brent C.S."/>
            <person name="Walsh D."/>
            <person name="Lavine L.C."/>
        </authorList>
    </citation>
    <scope>NUCLEOTIDE SEQUENCE</scope>
</reference>
<dbReference type="AlphaFoldDB" id="A0A0A9XPW1"/>
<name>A0A0A9XPW1_LYGHE</name>
<reference evidence="1" key="2">
    <citation type="submission" date="2014-07" db="EMBL/GenBank/DDBJ databases">
        <authorList>
            <person name="Hull J."/>
        </authorList>
    </citation>
    <scope>NUCLEOTIDE SEQUENCE</scope>
</reference>
<sequence>MECGLKRKLDCIADMEVLIHPHADPRDFEEQTKKMRLSVQLAAGLGWGRDHAGHDQLGASRDQLGAARDQVGLGGAASLALSHDHVACHDQATSCDGATMETEGDDKDLLDDIPSTSEVINSLRKVILWMSAQGEAEVTSDYIQYLSEVEKYAKSKQCTMAQQRKITQYLIRRDQ</sequence>
<accession>A0A0A9XPW1</accession>
<reference evidence="2" key="3">
    <citation type="journal article" date="2016" name="Gigascience">
        <title>De novo construction of an expanded transcriptome assembly for the western tarnished plant bug, Lygus hesperus.</title>
        <authorList>
            <person name="Tassone E.E."/>
            <person name="Geib S.M."/>
            <person name="Hall B."/>
            <person name="Fabrick J.A."/>
            <person name="Brent C.S."/>
            <person name="Hull J.J."/>
        </authorList>
    </citation>
    <scope>NUCLEOTIDE SEQUENCE</scope>
</reference>
<gene>
    <name evidence="1" type="primary">PMS2P11_1</name>
    <name evidence="1" type="ORF">CM83_32240</name>
    <name evidence="2" type="ORF">g.38780</name>
</gene>
<organism evidence="1">
    <name type="scientific">Lygus hesperus</name>
    <name type="common">Western plant bug</name>
    <dbReference type="NCBI Taxonomy" id="30085"/>
    <lineage>
        <taxon>Eukaryota</taxon>
        <taxon>Metazoa</taxon>
        <taxon>Ecdysozoa</taxon>
        <taxon>Arthropoda</taxon>
        <taxon>Hexapoda</taxon>
        <taxon>Insecta</taxon>
        <taxon>Pterygota</taxon>
        <taxon>Neoptera</taxon>
        <taxon>Paraneoptera</taxon>
        <taxon>Hemiptera</taxon>
        <taxon>Heteroptera</taxon>
        <taxon>Panheteroptera</taxon>
        <taxon>Cimicomorpha</taxon>
        <taxon>Miridae</taxon>
        <taxon>Mirini</taxon>
        <taxon>Lygus</taxon>
    </lineage>
</organism>
<evidence type="ECO:0000313" key="1">
    <source>
        <dbReference type="EMBL" id="JAG22782.1"/>
    </source>
</evidence>
<protein>
    <submittedName>
        <fullName evidence="1">Putative postmeiotic segregation increased 2-like protein 11</fullName>
    </submittedName>
</protein>
<evidence type="ECO:0000313" key="2">
    <source>
        <dbReference type="EMBL" id="JAQ02928.1"/>
    </source>
</evidence>
<proteinExistence type="predicted"/>
<dbReference type="EMBL" id="GBHO01020822">
    <property type="protein sequence ID" value="JAG22782.1"/>
    <property type="molecule type" value="Transcribed_RNA"/>
</dbReference>